<dbReference type="PROSITE" id="PS50011">
    <property type="entry name" value="PROTEIN_KINASE_DOM"/>
    <property type="match status" value="1"/>
</dbReference>
<evidence type="ECO:0000313" key="5">
    <source>
        <dbReference type="EMBL" id="KAK4020373.1"/>
    </source>
</evidence>
<dbReference type="Gene3D" id="3.30.200.20">
    <property type="entry name" value="Phosphorylase Kinase, domain 1"/>
    <property type="match status" value="1"/>
</dbReference>
<dbReference type="InterPro" id="IPR001309">
    <property type="entry name" value="Pept_C14_p20"/>
</dbReference>
<dbReference type="PANTHER" id="PTHR13954">
    <property type="entry name" value="IRE1-RELATED"/>
    <property type="match status" value="1"/>
</dbReference>
<protein>
    <recommendedName>
        <fullName evidence="7">Caspase-8</fullName>
    </recommendedName>
</protein>
<sequence>MSSEQVDDSRSTAPAHNRFTTESNIQEKESSTTKRNETPVGLHNIQKGKTPFVDRKPVNNGDNCKLFFRYDQSENGKPVFKYLYRPVDTKVKANISTRKIKREVFSGFYNCDIPVAMVRTVLVHSEQEKKEIEREFRILKELEVQENFIHYFAHEMDLDFMYLATELCLCSVADLLDAERKIPMKEKILKDLQAKEILRQATRGLNYLHQSHFIHRNIKPNNFLIKKVNSENACQFAVKITDFRLTREYDPDNDSKLSGSAASEGWEAPESRNEDEKPSTKLDVFILGCFYHYVLIALSKNGDNNGKSRHPFGDNEAQRVPNIQNLNYSVYKDKPPFNPKNKDEEEVTKLIKLMLKFKEDERPTLQKVLDSSYYNPSEDYKLYEDYKSPGLCVIFNQQVFRLEEKNREGSDKDRDALSDTFKKLGFNTEVHENLESFDLKSEINALAKRNFSDFGCLIVCLLSHGIENAILCYDGRYVNTNELKNEFSFNNCPSLYGKPKIFIVQACQGKLRQSKTDIVPHTTTHLSFFSKLYFPNRIYQYFTDQSTNKEIDPNNQKEKLKEVLEILEDAPRNPPLMDFITIKSTLPGFVSYRLVDKDKNGQVQEYLGSSFIQALCETLSEEYFEKKEKGRKHMELEGLLRSVQLKINEVSERIDWWQTMQWEACLRKYIRFRECKAKDINVEFRN</sequence>
<dbReference type="Pfam" id="PF00656">
    <property type="entry name" value="Peptidase_C14"/>
    <property type="match status" value="1"/>
</dbReference>
<feature type="compositionally biased region" description="Basic and acidic residues" evidence="2">
    <location>
        <begin position="25"/>
        <end position="37"/>
    </location>
</feature>
<dbReference type="InterPro" id="IPR015917">
    <property type="entry name" value="Pept_C14A"/>
</dbReference>
<accession>A0ABR0A5F7</accession>
<evidence type="ECO:0000256" key="1">
    <source>
        <dbReference type="ARBA" id="ARBA00010134"/>
    </source>
</evidence>
<organism evidence="5 6">
    <name type="scientific">Daphnia magna</name>
    <dbReference type="NCBI Taxonomy" id="35525"/>
    <lineage>
        <taxon>Eukaryota</taxon>
        <taxon>Metazoa</taxon>
        <taxon>Ecdysozoa</taxon>
        <taxon>Arthropoda</taxon>
        <taxon>Crustacea</taxon>
        <taxon>Branchiopoda</taxon>
        <taxon>Diplostraca</taxon>
        <taxon>Cladocera</taxon>
        <taxon>Anomopoda</taxon>
        <taxon>Daphniidae</taxon>
        <taxon>Daphnia</taxon>
    </lineage>
</organism>
<dbReference type="InterPro" id="IPR000719">
    <property type="entry name" value="Prot_kinase_dom"/>
</dbReference>
<evidence type="ECO:0000259" key="4">
    <source>
        <dbReference type="PROSITE" id="PS50208"/>
    </source>
</evidence>
<dbReference type="Gene3D" id="1.10.510.10">
    <property type="entry name" value="Transferase(Phosphotransferase) domain 1"/>
    <property type="match status" value="1"/>
</dbReference>
<dbReference type="SMART" id="SM00115">
    <property type="entry name" value="CASc"/>
    <property type="match status" value="1"/>
</dbReference>
<feature type="region of interest" description="Disordered" evidence="2">
    <location>
        <begin position="252"/>
        <end position="277"/>
    </location>
</feature>
<dbReference type="PROSITE" id="PS50208">
    <property type="entry name" value="CASPASE_P20"/>
    <property type="match status" value="1"/>
</dbReference>
<dbReference type="InterPro" id="IPR011600">
    <property type="entry name" value="Pept_C14_caspase"/>
</dbReference>
<dbReference type="InterPro" id="IPR011009">
    <property type="entry name" value="Kinase-like_dom_sf"/>
</dbReference>
<dbReference type="PROSITE" id="PS01122">
    <property type="entry name" value="CASPASE_CYS"/>
    <property type="match status" value="1"/>
</dbReference>
<feature type="region of interest" description="Disordered" evidence="2">
    <location>
        <begin position="1"/>
        <end position="54"/>
    </location>
</feature>
<dbReference type="SUPFAM" id="SSF56112">
    <property type="entry name" value="Protein kinase-like (PK-like)"/>
    <property type="match status" value="1"/>
</dbReference>
<dbReference type="EMBL" id="JAOYFB010000036">
    <property type="protein sequence ID" value="KAK4020373.1"/>
    <property type="molecule type" value="Genomic_DNA"/>
</dbReference>
<dbReference type="Gene3D" id="3.40.50.1460">
    <property type="match status" value="1"/>
</dbReference>
<dbReference type="InterPro" id="IPR029030">
    <property type="entry name" value="Caspase-like_dom_sf"/>
</dbReference>
<evidence type="ECO:0000259" key="3">
    <source>
        <dbReference type="PROSITE" id="PS50011"/>
    </source>
</evidence>
<evidence type="ECO:0000313" key="6">
    <source>
        <dbReference type="Proteomes" id="UP001234178"/>
    </source>
</evidence>
<comment type="similarity">
    <text evidence="1">Belongs to the peptidase C14A family.</text>
</comment>
<feature type="compositionally biased region" description="Polar residues" evidence="2">
    <location>
        <begin position="11"/>
        <end position="24"/>
    </location>
</feature>
<feature type="domain" description="Caspase family p20" evidence="4">
    <location>
        <begin position="388"/>
        <end position="511"/>
    </location>
</feature>
<dbReference type="InterPro" id="IPR033139">
    <property type="entry name" value="Caspase_cys_AS"/>
</dbReference>
<dbReference type="InterPro" id="IPR045133">
    <property type="entry name" value="IRE1/2-like"/>
</dbReference>
<dbReference type="PRINTS" id="PR00376">
    <property type="entry name" value="IL1BCENZYME"/>
</dbReference>
<evidence type="ECO:0008006" key="7">
    <source>
        <dbReference type="Google" id="ProtNLM"/>
    </source>
</evidence>
<dbReference type="Pfam" id="PF00069">
    <property type="entry name" value="Pkinase"/>
    <property type="match status" value="1"/>
</dbReference>
<keyword evidence="6" id="KW-1185">Reference proteome</keyword>
<proteinExistence type="inferred from homology"/>
<reference evidence="5 6" key="1">
    <citation type="journal article" date="2023" name="Nucleic Acids Res.">
        <title>The hologenome of Daphnia magna reveals possible DNA methylation and microbiome-mediated evolution of the host genome.</title>
        <authorList>
            <person name="Chaturvedi A."/>
            <person name="Li X."/>
            <person name="Dhandapani V."/>
            <person name="Marshall H."/>
            <person name="Kissane S."/>
            <person name="Cuenca-Cambronero M."/>
            <person name="Asole G."/>
            <person name="Calvet F."/>
            <person name="Ruiz-Romero M."/>
            <person name="Marangio P."/>
            <person name="Guigo R."/>
            <person name="Rago D."/>
            <person name="Mirbahai L."/>
            <person name="Eastwood N."/>
            <person name="Colbourne J.K."/>
            <person name="Zhou J."/>
            <person name="Mallon E."/>
            <person name="Orsini L."/>
        </authorList>
    </citation>
    <scope>NUCLEOTIDE SEQUENCE [LARGE SCALE GENOMIC DNA]</scope>
    <source>
        <strain evidence="5">LRV0_1</strain>
    </source>
</reference>
<comment type="caution">
    <text evidence="5">The sequence shown here is derived from an EMBL/GenBank/DDBJ whole genome shotgun (WGS) entry which is preliminary data.</text>
</comment>
<dbReference type="Proteomes" id="UP001234178">
    <property type="component" value="Unassembled WGS sequence"/>
</dbReference>
<gene>
    <name evidence="5" type="ORF">OUZ56_002357</name>
</gene>
<name>A0ABR0A5F7_9CRUS</name>
<feature type="domain" description="Protein kinase" evidence="3">
    <location>
        <begin position="52"/>
        <end position="374"/>
    </location>
</feature>
<dbReference type="SUPFAM" id="SSF52129">
    <property type="entry name" value="Caspase-like"/>
    <property type="match status" value="1"/>
</dbReference>
<evidence type="ECO:0000256" key="2">
    <source>
        <dbReference type="SAM" id="MobiDB-lite"/>
    </source>
</evidence>
<dbReference type="PANTHER" id="PTHR13954:SF6">
    <property type="entry name" value="NON-SPECIFIC SERINE_THREONINE PROTEIN KINASE"/>
    <property type="match status" value="1"/>
</dbReference>